<dbReference type="InterPro" id="IPR003661">
    <property type="entry name" value="HisK_dim/P_dom"/>
</dbReference>
<feature type="transmembrane region" description="Helical" evidence="13">
    <location>
        <begin position="392"/>
        <end position="412"/>
    </location>
</feature>
<dbReference type="Proteomes" id="UP001604043">
    <property type="component" value="Unassembled WGS sequence"/>
</dbReference>
<keyword evidence="15" id="KW-0547">Nucleotide-binding</keyword>
<feature type="domain" description="Histidine kinase" evidence="14">
    <location>
        <begin position="692"/>
        <end position="910"/>
    </location>
</feature>
<dbReference type="RefSeq" id="WP_394009846.1">
    <property type="nucleotide sequence ID" value="NZ_JBAFUR010000004.1"/>
</dbReference>
<feature type="transmembrane region" description="Helical" evidence="13">
    <location>
        <begin position="75"/>
        <end position="94"/>
    </location>
</feature>
<dbReference type="CDD" id="cd00082">
    <property type="entry name" value="HisKA"/>
    <property type="match status" value="1"/>
</dbReference>
<feature type="transmembrane region" description="Helical" evidence="13">
    <location>
        <begin position="171"/>
        <end position="189"/>
    </location>
</feature>
<evidence type="ECO:0000256" key="2">
    <source>
        <dbReference type="ARBA" id="ARBA00004141"/>
    </source>
</evidence>
<dbReference type="SUPFAM" id="SSF55874">
    <property type="entry name" value="ATPase domain of HSP90 chaperone/DNA topoisomerase II/histidine kinase"/>
    <property type="match status" value="1"/>
</dbReference>
<keyword evidence="16" id="KW-1185">Reference proteome</keyword>
<dbReference type="InterPro" id="IPR036097">
    <property type="entry name" value="HisK_dim/P_sf"/>
</dbReference>
<dbReference type="InterPro" id="IPR038377">
    <property type="entry name" value="Na/Glc_symporter_sf"/>
</dbReference>
<dbReference type="InterPro" id="IPR004358">
    <property type="entry name" value="Sig_transdc_His_kin-like_C"/>
</dbReference>
<feature type="transmembrane region" description="Helical" evidence="13">
    <location>
        <begin position="451"/>
        <end position="469"/>
    </location>
</feature>
<evidence type="ECO:0000256" key="8">
    <source>
        <dbReference type="ARBA" id="ARBA00022777"/>
    </source>
</evidence>
<dbReference type="InterPro" id="IPR005467">
    <property type="entry name" value="His_kinase_dom"/>
</dbReference>
<evidence type="ECO:0000259" key="14">
    <source>
        <dbReference type="PROSITE" id="PS50109"/>
    </source>
</evidence>
<gene>
    <name evidence="15" type="ORF">V5F30_17270</name>
</gene>
<dbReference type="PROSITE" id="PS50283">
    <property type="entry name" value="NA_SOLUT_SYMP_3"/>
    <property type="match status" value="1"/>
</dbReference>
<evidence type="ECO:0000256" key="9">
    <source>
        <dbReference type="ARBA" id="ARBA00022989"/>
    </source>
</evidence>
<evidence type="ECO:0000256" key="3">
    <source>
        <dbReference type="ARBA" id="ARBA00006434"/>
    </source>
</evidence>
<keyword evidence="15" id="KW-0067">ATP-binding</keyword>
<dbReference type="Gene3D" id="3.30.565.10">
    <property type="entry name" value="Histidine kinase-like ATPase, C-terminal domain"/>
    <property type="match status" value="1"/>
</dbReference>
<feature type="coiled-coil region" evidence="12">
    <location>
        <begin position="655"/>
        <end position="685"/>
    </location>
</feature>
<protein>
    <recommendedName>
        <fullName evidence="4">histidine kinase</fullName>
        <ecNumber evidence="4">2.7.13.3</ecNumber>
    </recommendedName>
</protein>
<evidence type="ECO:0000256" key="6">
    <source>
        <dbReference type="ARBA" id="ARBA00022679"/>
    </source>
</evidence>
<dbReference type="Gene3D" id="1.10.287.130">
    <property type="match status" value="1"/>
</dbReference>
<evidence type="ECO:0000256" key="10">
    <source>
        <dbReference type="ARBA" id="ARBA00023012"/>
    </source>
</evidence>
<comment type="caution">
    <text evidence="15">The sequence shown here is derived from an EMBL/GenBank/DDBJ whole genome shotgun (WGS) entry which is preliminary data.</text>
</comment>
<dbReference type="SMART" id="SM00388">
    <property type="entry name" value="HisKA"/>
    <property type="match status" value="1"/>
</dbReference>
<dbReference type="PRINTS" id="PR00344">
    <property type="entry name" value="BCTRLSENSOR"/>
</dbReference>
<keyword evidence="8" id="KW-0418">Kinase</keyword>
<keyword evidence="12" id="KW-0175">Coiled coil</keyword>
<dbReference type="PANTHER" id="PTHR43711:SF30">
    <property type="entry name" value="HISTIDINE KINASE"/>
    <property type="match status" value="1"/>
</dbReference>
<dbReference type="EMBL" id="JBAFUR010000004">
    <property type="protein sequence ID" value="MFG1253964.1"/>
    <property type="molecule type" value="Genomic_DNA"/>
</dbReference>
<reference evidence="15 16" key="1">
    <citation type="submission" date="2024-02" db="EMBL/GenBank/DDBJ databases">
        <title>Expansion and revision of Xanthobacter and proposal of Roseixanthobacter gen. nov.</title>
        <authorList>
            <person name="Soltysiak M.P.M."/>
            <person name="Jalihal A."/>
            <person name="Ory A."/>
            <person name="Chrisophersen C."/>
            <person name="Lee A.D."/>
            <person name="Boulton J."/>
            <person name="Springer M."/>
        </authorList>
    </citation>
    <scope>NUCLEOTIDE SEQUENCE [LARGE SCALE GENOMIC DNA]</scope>
    <source>
        <strain evidence="15 16">CB5</strain>
    </source>
</reference>
<feature type="transmembrane region" description="Helical" evidence="13">
    <location>
        <begin position="210"/>
        <end position="233"/>
    </location>
</feature>
<keyword evidence="7 13" id="KW-0812">Transmembrane</keyword>
<evidence type="ECO:0000313" key="16">
    <source>
        <dbReference type="Proteomes" id="UP001604043"/>
    </source>
</evidence>
<feature type="transmembrane region" description="Helical" evidence="13">
    <location>
        <begin position="339"/>
        <end position="372"/>
    </location>
</feature>
<evidence type="ECO:0000313" key="15">
    <source>
        <dbReference type="EMBL" id="MFG1253964.1"/>
    </source>
</evidence>
<feature type="transmembrane region" description="Helical" evidence="13">
    <location>
        <begin position="253"/>
        <end position="272"/>
    </location>
</feature>
<feature type="transmembrane region" description="Helical" evidence="13">
    <location>
        <begin position="293"/>
        <end position="319"/>
    </location>
</feature>
<dbReference type="InterPro" id="IPR003594">
    <property type="entry name" value="HATPase_dom"/>
</dbReference>
<keyword evidence="11 13" id="KW-0472">Membrane</keyword>
<dbReference type="EC" id="2.7.13.3" evidence="4"/>
<dbReference type="SUPFAM" id="SSF47384">
    <property type="entry name" value="Homodimeric domain of signal transducing histidine kinase"/>
    <property type="match status" value="1"/>
</dbReference>
<comment type="similarity">
    <text evidence="3">Belongs to the sodium:solute symporter (SSF) (TC 2.A.21) family.</text>
</comment>
<evidence type="ECO:0000256" key="13">
    <source>
        <dbReference type="SAM" id="Phobius"/>
    </source>
</evidence>
<dbReference type="InterPro" id="IPR036890">
    <property type="entry name" value="HATPase_C_sf"/>
</dbReference>
<sequence>MSPLLSPALSPALVIGVAALYLAALFAIAAFADRRAREGRSLIGNAWVYGLSLAVYCTAWTYFGSVGRAATTGVWFLPIYLGPTLVMLVAWVVVRKMIRIAQTYRITSIADFIASRYGKSPLVAAVVTLITVVGIVPYIALQLKAVSAGYTVLTATGAQTAAPSWWQDGTLLVALALALFTILFGTRHLDSAERHEGMVAAVAAESLVKLVAFLAVGAFVTYGLFGGFADVWARASALPGVKGLLTLSSAGNFAWAQWFSLTLLSGLSVLLLPRQFQMMVVECVDERHLKRAAWLFPAYLLAINIFVLPLALGGLVLLGKGADPETFVLTLPLAHGAGGLALIAYVGGLSAATGMLIVETIAVSTMVCNDLVMPALLRLKLIRADGGDLTRLLLNIRRAAILGVLLLGYLYFGVAGEAYALVSIGLISFAAVAQFAPALLGGMYWRGGTRLGALGGLLGGFAVWAYTLMLPSVAKSGWMDGAFLTHGPFGIAALAPERLFGLSGLDNLSHALFWSLFVNGVLYVGLSLWRAPSGREASQALLFVDVFARGRSAADPVFWRGRAHRADLEALARRLLGADTARQIFEDHARERGTGDVADLTADARLVDLVERRIAGVVGSASARVLVAAVADEEPLGAGDVMDILNEASQLRVYARALEEKSRSLEIASAELSAANAQLRTLDELKDDFMSSVTHELRTPLTAIRALSELMLDTPDMEGDQRQDFLRIIVGESERLGRLVNQVLDMAKIESGHAEWHSTDVDLRALVADAVKATAELARTKGAEIVLTAPASVPTVKADPDRLTQVMLNLISNAAKFVPAQGGRIDVRLSADAGGLEVQVEDNGPGVPPADRDTIFEKFRQGGDALNRPPGTGLGLPISRRIVDHFGGKIWLDQREGKGACFAFRLPLRSQGANAPTLTISAEAEETT</sequence>
<keyword evidence="5" id="KW-0597">Phosphoprotein</keyword>
<keyword evidence="9 13" id="KW-1133">Transmembrane helix</keyword>
<evidence type="ECO:0000256" key="4">
    <source>
        <dbReference type="ARBA" id="ARBA00012438"/>
    </source>
</evidence>
<dbReference type="Pfam" id="PF02518">
    <property type="entry name" value="HATPase_c"/>
    <property type="match status" value="1"/>
</dbReference>
<dbReference type="SMART" id="SM00387">
    <property type="entry name" value="HATPase_c"/>
    <property type="match status" value="1"/>
</dbReference>
<evidence type="ECO:0000256" key="12">
    <source>
        <dbReference type="SAM" id="Coils"/>
    </source>
</evidence>
<evidence type="ECO:0000256" key="11">
    <source>
        <dbReference type="ARBA" id="ARBA00023136"/>
    </source>
</evidence>
<dbReference type="CDD" id="cd00075">
    <property type="entry name" value="HATPase"/>
    <property type="match status" value="1"/>
</dbReference>
<dbReference type="InterPro" id="IPR001734">
    <property type="entry name" value="Na/solute_symporter"/>
</dbReference>
<evidence type="ECO:0000256" key="7">
    <source>
        <dbReference type="ARBA" id="ARBA00022692"/>
    </source>
</evidence>
<evidence type="ECO:0000256" key="5">
    <source>
        <dbReference type="ARBA" id="ARBA00022553"/>
    </source>
</evidence>
<dbReference type="InterPro" id="IPR050736">
    <property type="entry name" value="Sensor_HK_Regulatory"/>
</dbReference>
<dbReference type="PANTHER" id="PTHR43711">
    <property type="entry name" value="TWO-COMPONENT HISTIDINE KINASE"/>
    <property type="match status" value="1"/>
</dbReference>
<dbReference type="PROSITE" id="PS50109">
    <property type="entry name" value="HIS_KIN"/>
    <property type="match status" value="1"/>
</dbReference>
<feature type="transmembrane region" description="Helical" evidence="13">
    <location>
        <begin position="122"/>
        <end position="141"/>
    </location>
</feature>
<organism evidence="15 16">
    <name type="scientific">Xanthobacter aminoxidans</name>
    <dbReference type="NCBI Taxonomy" id="186280"/>
    <lineage>
        <taxon>Bacteria</taxon>
        <taxon>Pseudomonadati</taxon>
        <taxon>Pseudomonadota</taxon>
        <taxon>Alphaproteobacteria</taxon>
        <taxon>Hyphomicrobiales</taxon>
        <taxon>Xanthobacteraceae</taxon>
        <taxon>Xanthobacter</taxon>
    </lineage>
</organism>
<keyword evidence="6" id="KW-0808">Transferase</keyword>
<feature type="transmembrane region" description="Helical" evidence="13">
    <location>
        <begin position="418"/>
        <end position="439"/>
    </location>
</feature>
<keyword evidence="10" id="KW-0902">Two-component regulatory system</keyword>
<comment type="catalytic activity">
    <reaction evidence="1">
        <text>ATP + protein L-histidine = ADP + protein N-phospho-L-histidine.</text>
        <dbReference type="EC" id="2.7.13.3"/>
    </reaction>
</comment>
<dbReference type="Gene3D" id="1.20.1730.10">
    <property type="entry name" value="Sodium/glucose cotransporter"/>
    <property type="match status" value="1"/>
</dbReference>
<feature type="transmembrane region" description="Helical" evidence="13">
    <location>
        <begin position="44"/>
        <end position="63"/>
    </location>
</feature>
<feature type="transmembrane region" description="Helical" evidence="13">
    <location>
        <begin position="12"/>
        <end position="32"/>
    </location>
</feature>
<name>A0ABW6ZLQ8_9HYPH</name>
<accession>A0ABW6ZLQ8</accession>
<dbReference type="GO" id="GO:0005524">
    <property type="term" value="F:ATP binding"/>
    <property type="evidence" value="ECO:0007669"/>
    <property type="project" value="UniProtKB-KW"/>
</dbReference>
<evidence type="ECO:0000256" key="1">
    <source>
        <dbReference type="ARBA" id="ARBA00000085"/>
    </source>
</evidence>
<dbReference type="Pfam" id="PF00512">
    <property type="entry name" value="HisKA"/>
    <property type="match status" value="1"/>
</dbReference>
<proteinExistence type="inferred from homology"/>
<comment type="subcellular location">
    <subcellularLocation>
        <location evidence="2">Membrane</location>
        <topology evidence="2">Multi-pass membrane protein</topology>
    </subcellularLocation>
</comment>